<sequence length="64" mass="7062">MQLEHVPLLLSSIHGQVGHCLVLFLSKPISSLFPCVLRFSLLVGLLGLTDLYRSMVHKCPSDSD</sequence>
<dbReference type="AlphaFoldDB" id="T1KGF9"/>
<name>T1KGF9_TETUR</name>
<proteinExistence type="predicted"/>
<dbReference type="EMBL" id="CAEY01000065">
    <property type="status" value="NOT_ANNOTATED_CDS"/>
    <property type="molecule type" value="Genomic_DNA"/>
</dbReference>
<dbReference type="EnsemblMetazoa" id="tetur11g00660.1">
    <property type="protein sequence ID" value="tetur11g00660.1"/>
    <property type="gene ID" value="tetur11g00660"/>
</dbReference>
<organism evidence="1 2">
    <name type="scientific">Tetranychus urticae</name>
    <name type="common">Two-spotted spider mite</name>
    <dbReference type="NCBI Taxonomy" id="32264"/>
    <lineage>
        <taxon>Eukaryota</taxon>
        <taxon>Metazoa</taxon>
        <taxon>Ecdysozoa</taxon>
        <taxon>Arthropoda</taxon>
        <taxon>Chelicerata</taxon>
        <taxon>Arachnida</taxon>
        <taxon>Acari</taxon>
        <taxon>Acariformes</taxon>
        <taxon>Trombidiformes</taxon>
        <taxon>Prostigmata</taxon>
        <taxon>Eleutherengona</taxon>
        <taxon>Raphignathae</taxon>
        <taxon>Tetranychoidea</taxon>
        <taxon>Tetranychidae</taxon>
        <taxon>Tetranychus</taxon>
    </lineage>
</organism>
<dbReference type="HOGENOM" id="CLU_2870456_0_0_1"/>
<reference evidence="1" key="2">
    <citation type="submission" date="2015-06" db="UniProtKB">
        <authorList>
            <consortium name="EnsemblMetazoa"/>
        </authorList>
    </citation>
    <scope>IDENTIFICATION</scope>
</reference>
<dbReference type="Proteomes" id="UP000015104">
    <property type="component" value="Unassembled WGS sequence"/>
</dbReference>
<reference evidence="2" key="1">
    <citation type="submission" date="2011-08" db="EMBL/GenBank/DDBJ databases">
        <authorList>
            <person name="Rombauts S."/>
        </authorList>
    </citation>
    <scope>NUCLEOTIDE SEQUENCE</scope>
    <source>
        <strain evidence="2">London</strain>
    </source>
</reference>
<evidence type="ECO:0000313" key="2">
    <source>
        <dbReference type="Proteomes" id="UP000015104"/>
    </source>
</evidence>
<protein>
    <submittedName>
        <fullName evidence="1">Uncharacterized protein</fullName>
    </submittedName>
</protein>
<keyword evidence="2" id="KW-1185">Reference proteome</keyword>
<accession>T1KGF9</accession>
<evidence type="ECO:0000313" key="1">
    <source>
        <dbReference type="EnsemblMetazoa" id="tetur11g00660.1"/>
    </source>
</evidence>